<keyword evidence="2" id="KW-1133">Transmembrane helix</keyword>
<dbReference type="Pfam" id="PF01522">
    <property type="entry name" value="Polysacc_deac_1"/>
    <property type="match status" value="1"/>
</dbReference>
<keyword evidence="2" id="KW-0812">Transmembrane</keyword>
<dbReference type="GO" id="GO:0005975">
    <property type="term" value="P:carbohydrate metabolic process"/>
    <property type="evidence" value="ECO:0007669"/>
    <property type="project" value="InterPro"/>
</dbReference>
<feature type="domain" description="NodB homology" evidence="3">
    <location>
        <begin position="84"/>
        <end position="272"/>
    </location>
</feature>
<name>A0A7C5Z6P9_9FIRM</name>
<dbReference type="EMBL" id="DRUZ01000036">
    <property type="protein sequence ID" value="HHS01459.1"/>
    <property type="molecule type" value="Genomic_DNA"/>
</dbReference>
<keyword evidence="2" id="KW-0472">Membrane</keyword>
<gene>
    <name evidence="4" type="ORF">ENL71_02850</name>
</gene>
<dbReference type="InterPro" id="IPR011330">
    <property type="entry name" value="Glyco_hydro/deAcase_b/a-brl"/>
</dbReference>
<feature type="transmembrane region" description="Helical" evidence="2">
    <location>
        <begin position="6"/>
        <end position="26"/>
    </location>
</feature>
<dbReference type="GO" id="GO:0016810">
    <property type="term" value="F:hydrolase activity, acting on carbon-nitrogen (but not peptide) bonds"/>
    <property type="evidence" value="ECO:0007669"/>
    <property type="project" value="InterPro"/>
</dbReference>
<dbReference type="InterPro" id="IPR002509">
    <property type="entry name" value="NODB_dom"/>
</dbReference>
<dbReference type="PANTHER" id="PTHR10587">
    <property type="entry name" value="GLYCOSYL TRANSFERASE-RELATED"/>
    <property type="match status" value="1"/>
</dbReference>
<dbReference type="Gene3D" id="3.20.20.370">
    <property type="entry name" value="Glycoside hydrolase/deacetylase"/>
    <property type="match status" value="1"/>
</dbReference>
<dbReference type="SUPFAM" id="SSF88713">
    <property type="entry name" value="Glycoside hydrolase/deacetylase"/>
    <property type="match status" value="1"/>
</dbReference>
<evidence type="ECO:0000259" key="3">
    <source>
        <dbReference type="PROSITE" id="PS51677"/>
    </source>
</evidence>
<dbReference type="CDD" id="cd10944">
    <property type="entry name" value="CE4_SmPgdA_like"/>
    <property type="match status" value="1"/>
</dbReference>
<comment type="caution">
    <text evidence="4">The sequence shown here is derived from an EMBL/GenBank/DDBJ whole genome shotgun (WGS) entry which is preliminary data.</text>
</comment>
<organism evidence="4">
    <name type="scientific">Caldicellulosiruptor owensensis</name>
    <dbReference type="NCBI Taxonomy" id="55205"/>
    <lineage>
        <taxon>Bacteria</taxon>
        <taxon>Bacillati</taxon>
        <taxon>Bacillota</taxon>
        <taxon>Bacillota incertae sedis</taxon>
        <taxon>Caldicellulosiruptorales</taxon>
        <taxon>Caldicellulosiruptoraceae</taxon>
        <taxon>Caldicellulosiruptor</taxon>
    </lineage>
</organism>
<dbReference type="InterPro" id="IPR050248">
    <property type="entry name" value="Polysacc_deacetylase_ArnD"/>
</dbReference>
<feature type="compositionally biased region" description="Basic and acidic residues" evidence="1">
    <location>
        <begin position="70"/>
        <end position="80"/>
    </location>
</feature>
<dbReference type="AlphaFoldDB" id="A0A7C5Z6P9"/>
<accession>A0A7C5Z6P9</accession>
<proteinExistence type="predicted"/>
<evidence type="ECO:0000313" key="4">
    <source>
        <dbReference type="EMBL" id="HHS01459.1"/>
    </source>
</evidence>
<evidence type="ECO:0000256" key="1">
    <source>
        <dbReference type="SAM" id="MobiDB-lite"/>
    </source>
</evidence>
<reference evidence="4" key="1">
    <citation type="journal article" date="2020" name="mSystems">
        <title>Genome- and Community-Level Interaction Insights into Carbon Utilization and Element Cycling Functions of Hydrothermarchaeota in Hydrothermal Sediment.</title>
        <authorList>
            <person name="Zhou Z."/>
            <person name="Liu Y."/>
            <person name="Xu W."/>
            <person name="Pan J."/>
            <person name="Luo Z.H."/>
            <person name="Li M."/>
        </authorList>
    </citation>
    <scope>NUCLEOTIDE SEQUENCE [LARGE SCALE GENOMIC DNA]</scope>
    <source>
        <strain evidence="4">SpSt-102</strain>
    </source>
</reference>
<dbReference type="PROSITE" id="PS51677">
    <property type="entry name" value="NODB"/>
    <property type="match status" value="1"/>
</dbReference>
<feature type="region of interest" description="Disordered" evidence="1">
    <location>
        <begin position="51"/>
        <end position="80"/>
    </location>
</feature>
<sequence length="290" mass="33694">MKLKKVAYIIFLIALGLSSFIIYIYLSKNFFSAIILKQNYAYLQKQKLKPLEKPRTSHRSKSVKNISDSQSKDVQSRKQGKNEKVIYLTIDDGPSPATPLILDILEKEKVKATFFVVGSNCIKYPQYLKEIYQKGHLIGNHSYSHNYKNIYKDFNHFVEDFKKAQDTIYKITGIKPKYYRFPGGSLNRVSTQIKKFLDTNEIVYIDWNAITGDSNKNHEKLSPSQILKITIYTAHKRNEVVLLMHDSLSKKNVIEALPSIIRTFKKQGYKFETVDKMRRPLQFKIKAASH</sequence>
<protein>
    <submittedName>
        <fullName evidence="4">Polysaccharide deacetylase</fullName>
    </submittedName>
</protein>
<evidence type="ECO:0000256" key="2">
    <source>
        <dbReference type="SAM" id="Phobius"/>
    </source>
</evidence>